<dbReference type="Proteomes" id="UP001204144">
    <property type="component" value="Unassembled WGS sequence"/>
</dbReference>
<comment type="caution">
    <text evidence="1">The sequence shown here is derived from an EMBL/GenBank/DDBJ whole genome shotgun (WGS) entry which is preliminary data.</text>
</comment>
<dbReference type="CDD" id="cd15482">
    <property type="entry name" value="Sialidase_non-viral"/>
    <property type="match status" value="1"/>
</dbReference>
<dbReference type="SUPFAM" id="SSF110296">
    <property type="entry name" value="Oligoxyloglucan reducing end-specific cellobiohydrolase"/>
    <property type="match status" value="2"/>
</dbReference>
<dbReference type="NCBIfam" id="NF045639">
    <property type="entry name" value="GCX_COOH"/>
    <property type="match status" value="1"/>
</dbReference>
<accession>A0AAE3KVS6</accession>
<reference evidence="1 2" key="1">
    <citation type="submission" date="2018-11" db="EMBL/GenBank/DDBJ databases">
        <title>Novel bacteria species description.</title>
        <authorList>
            <person name="Han J.-H."/>
        </authorList>
    </citation>
    <scope>NUCLEOTIDE SEQUENCE [LARGE SCALE GENOMIC DNA]</scope>
    <source>
        <strain evidence="1 2">KCTC23259</strain>
    </source>
</reference>
<dbReference type="EMBL" id="RJUF01000002">
    <property type="protein sequence ID" value="MCP9761665.1"/>
    <property type="molecule type" value="Genomic_DNA"/>
</dbReference>
<evidence type="ECO:0000313" key="2">
    <source>
        <dbReference type="Proteomes" id="UP001204144"/>
    </source>
</evidence>
<gene>
    <name evidence="1" type="ORF">EGI31_01775</name>
</gene>
<dbReference type="Gene3D" id="2.130.10.10">
    <property type="entry name" value="YVTN repeat-like/Quinoprotein amine dehydrogenase"/>
    <property type="match status" value="2"/>
</dbReference>
<dbReference type="InterPro" id="IPR015943">
    <property type="entry name" value="WD40/YVTN_repeat-like_dom_sf"/>
</dbReference>
<dbReference type="AlphaFoldDB" id="A0AAE3KVS6"/>
<keyword evidence="2" id="KW-1185">Reference proteome</keyword>
<dbReference type="InterPro" id="IPR055015">
    <property type="entry name" value="GCX_COOH"/>
</dbReference>
<proteinExistence type="predicted"/>
<sequence length="880" mass="94828">MLFVKDFALIATIYKLALKTVKTLLLTIIWLFTTSLTFSQNRSEARTPERDNPAERFNFENMKTMDPLTGKVPYDELEKARGLMNNYFSVMAQIPGIEWKERGPNNIGGRTRALMFDPNDTTKKKVWAGGVAGGLWYNDDITSAAASWQKVSDFWDNLAISCIAYDPSNTQIFYVGTGEGYSNIDAVQGGGIWKTTDGGVTWKRLANTLPNFAVTSGQAFAFQAVQKIVVNSTGRVFTATKAGVWISTDGGVSWTVAPSIPSGGANSAFVSDLEIGSDDVVYASYGFFTSTASAVYKTNNVANDGSSWTANLFAFAGGRTELGLAPSTSGAGQIVYAANQNTGNNRINFMKKSMDGGTTWVDITKPTGGGTTGDITNGQAWYDLILSVHPTNPDLVFMGGATHARTLNATAALVSWNTFSYVTPMHPDHHAFVFRPGLPNEVIAGNDGGVYYSSNWGDASITSNNSINFSVRNKDYNVTQYYSAAIKNIANDGYVLTSAQDNGTHKITTAPGVIGSAAFVEDCCDGMSSFIDQNEPTIQIHATQGNWFQLHNESLNTNVTVVDNNYGTFINPADYDSQNNILYTYEGFDSGGPTYMSRSVITASPLGGVYNYFTFPGQFSVSFIKAAYAANTVFYGTRNGQVYKLSNIPTSGLPTSAPAPVLIMDMATLGTNGGFISCIEIGANDNELLVTCSNFNVKSVFYTNNGGVTWISKDEATYGLPNIPIRYALFNPLNRQEVLLATSLGVWTTNNITLGNPQWAPTNAKLAHVSCDQLRYRAADHTVVVATHGRGVFTTQLNQPNPCQTVMTLVAPYDNKTSGTTTFDKTQTISATNQISSTANVTMKAANSITLLPINPTDGSGGFKVDTGAVFYAYITGCDN</sequence>
<evidence type="ECO:0008006" key="3">
    <source>
        <dbReference type="Google" id="ProtNLM"/>
    </source>
</evidence>
<name>A0AAE3KVS6_9BACT</name>
<protein>
    <recommendedName>
        <fullName evidence="3">Glycosyl hydrolase</fullName>
    </recommendedName>
</protein>
<organism evidence="1 2">
    <name type="scientific">Lacihabitans soyangensis</name>
    <dbReference type="NCBI Taxonomy" id="869394"/>
    <lineage>
        <taxon>Bacteria</taxon>
        <taxon>Pseudomonadati</taxon>
        <taxon>Bacteroidota</taxon>
        <taxon>Cytophagia</taxon>
        <taxon>Cytophagales</taxon>
        <taxon>Leadbetterellaceae</taxon>
        <taxon>Lacihabitans</taxon>
    </lineage>
</organism>
<evidence type="ECO:0000313" key="1">
    <source>
        <dbReference type="EMBL" id="MCP9761665.1"/>
    </source>
</evidence>